<protein>
    <submittedName>
        <fullName evidence="2">Uncharacterized protein</fullName>
    </submittedName>
</protein>
<evidence type="ECO:0000313" key="3">
    <source>
        <dbReference type="Proteomes" id="UP000730482"/>
    </source>
</evidence>
<dbReference type="Proteomes" id="UP000730482">
    <property type="component" value="Unassembled WGS sequence"/>
</dbReference>
<keyword evidence="1" id="KW-1133">Transmembrane helix</keyword>
<feature type="transmembrane region" description="Helical" evidence="1">
    <location>
        <begin position="45"/>
        <end position="67"/>
    </location>
</feature>
<dbReference type="RefSeq" id="WP_212021965.1">
    <property type="nucleotide sequence ID" value="NZ_JAAFYZ010000383.1"/>
</dbReference>
<dbReference type="EMBL" id="JAAFYZ010000383">
    <property type="protein sequence ID" value="MBS2554483.1"/>
    <property type="molecule type" value="Genomic_DNA"/>
</dbReference>
<keyword evidence="1" id="KW-0812">Transmembrane</keyword>
<organism evidence="2 3">
    <name type="scientific">Catenulispora pinistramenti</name>
    <dbReference type="NCBI Taxonomy" id="2705254"/>
    <lineage>
        <taxon>Bacteria</taxon>
        <taxon>Bacillati</taxon>
        <taxon>Actinomycetota</taxon>
        <taxon>Actinomycetes</taxon>
        <taxon>Catenulisporales</taxon>
        <taxon>Catenulisporaceae</taxon>
        <taxon>Catenulispora</taxon>
    </lineage>
</organism>
<sequence length="72" mass="8010">MSDEERDEELGDEVSRMLHNRALRYRRAGLLGIYGPYPSVRRWCWRAAVTTTAALAVAGAAAAYSALRLRGN</sequence>
<keyword evidence="3" id="KW-1185">Reference proteome</keyword>
<accession>A0ABS5L7Y9</accession>
<gene>
    <name evidence="2" type="ORF">KGQ19_47275</name>
</gene>
<keyword evidence="1" id="KW-0472">Membrane</keyword>
<name>A0ABS5L7Y9_9ACTN</name>
<proteinExistence type="predicted"/>
<comment type="caution">
    <text evidence="2">The sequence shown here is derived from an EMBL/GenBank/DDBJ whole genome shotgun (WGS) entry which is preliminary data.</text>
</comment>
<evidence type="ECO:0000256" key="1">
    <source>
        <dbReference type="SAM" id="Phobius"/>
    </source>
</evidence>
<evidence type="ECO:0000313" key="2">
    <source>
        <dbReference type="EMBL" id="MBS2554483.1"/>
    </source>
</evidence>
<reference evidence="2 3" key="1">
    <citation type="submission" date="2020-02" db="EMBL/GenBank/DDBJ databases">
        <title>Acidophilic actinobacteria isolated from forest soil.</title>
        <authorList>
            <person name="Golinska P."/>
        </authorList>
    </citation>
    <scope>NUCLEOTIDE SEQUENCE [LARGE SCALE GENOMIC DNA]</scope>
    <source>
        <strain evidence="2 3">NL8</strain>
    </source>
</reference>